<feature type="compositionally biased region" description="Gly residues" evidence="7">
    <location>
        <begin position="1487"/>
        <end position="1501"/>
    </location>
</feature>
<feature type="compositionally biased region" description="Gly residues" evidence="7">
    <location>
        <begin position="1780"/>
        <end position="1797"/>
    </location>
</feature>
<evidence type="ECO:0000256" key="2">
    <source>
        <dbReference type="ARBA" id="ARBA00022723"/>
    </source>
</evidence>
<dbReference type="SUPFAM" id="SSF55073">
    <property type="entry name" value="Nucleotide cyclase"/>
    <property type="match status" value="1"/>
</dbReference>
<evidence type="ECO:0000256" key="3">
    <source>
        <dbReference type="ARBA" id="ARBA00022741"/>
    </source>
</evidence>
<feature type="region of interest" description="Disordered" evidence="7">
    <location>
        <begin position="1452"/>
        <end position="1472"/>
    </location>
</feature>
<keyword evidence="4" id="KW-0378">Hydrolase</keyword>
<dbReference type="PANTHER" id="PTHR43270">
    <property type="entry name" value="BETA-ALA-HIS DIPEPTIDASE"/>
    <property type="match status" value="1"/>
</dbReference>
<feature type="region of interest" description="Disordered" evidence="7">
    <location>
        <begin position="765"/>
        <end position="788"/>
    </location>
</feature>
<dbReference type="OrthoDB" id="3064516at2759"/>
<dbReference type="SUPFAM" id="SSF53187">
    <property type="entry name" value="Zn-dependent exopeptidases"/>
    <property type="match status" value="1"/>
</dbReference>
<dbReference type="GO" id="GO:0046872">
    <property type="term" value="F:metal ion binding"/>
    <property type="evidence" value="ECO:0007669"/>
    <property type="project" value="UniProtKB-KW"/>
</dbReference>
<evidence type="ECO:0000256" key="1">
    <source>
        <dbReference type="ARBA" id="ARBA00022670"/>
    </source>
</evidence>
<dbReference type="Pfam" id="PF00211">
    <property type="entry name" value="Guanylate_cyc"/>
    <property type="match status" value="1"/>
</dbReference>
<dbReference type="GO" id="GO:0016849">
    <property type="term" value="F:phosphorus-oxygen lyase activity"/>
    <property type="evidence" value="ECO:0007669"/>
    <property type="project" value="InterPro"/>
</dbReference>
<sequence length="2316" mass="229502">MRQHLKFPTCLLGTISLALLACSPSQTHSFETSAPLQRVLERLERQSDSYDADLAELVAFPSVSALPDHLPQLLAAADWLAQRLRRAGLQHVEILPTEGPHPVVYAEWLAAPAAPNGTAAPTVLIYGHYDVQPVDPLELWETPPFQVVKRDGYYYGRGVDDDKGGLLEALQAVEAWLQETGSLPVNVKFLLEGQEEVMSPHLTPFLRRHAPRLAADIALSADGGQPAADRGGLSLGLRGVVGAQLEVVTAGTDMHSGMKGGAVANPNAVLAALLAGMHDPASHAITVQGFYDDVLPVTEQDRRDVEAYGFDAERELEELGLYGHVGERGYSVLEQRWHRPTLEVVGMSGGFTGEGIKTVIPARASAKISCRLVPRQTPADILAKLQQHVAAHCPAYAWCSLTALGGGAFPWTNPRDSLALAAAAEVHEAMSGRPPLFLRDGATIPALAAFQQELKVDTTKFGWGLSDKIHAPNERLLAEMYEKGRRAWAMILERLAVAYGVFDEAAFGTAGGAAAARSGTGPAAAAAGYGTLTRRSRSITNSPAGASSAAAAMAARRSGRRFLLLDGGSEGGADGGGGGPRAVLDGLAFAVTALELLGGGGGGGGGVCRVVYMNKAGRGFWGDLRALLGAVQCGGTAAGAGGAAEAAAVAAAAPVAAGSSSAAASGLARSQWPGVQQQQQQAAVAAVTSAAAAGGCGDGVGDGDGGAWLRWLFQLEPAKLERMMQETAVEGRVWRGIIQVVPPPGSTHSSSLAQQYSQQQLTSDALTGPLLGPAGTAGGGAPNSSGGRLLDSRVAGAAANEPGSTLSLLISSLNSNIGGGGGAVGGGGSLRPVPTDSHEPQAAAGSAADGSGAAAAAADRLAARGRSYRSGGLSLHALPSVVAEEEAIVSGGGGSGGSGGSGSAAALSAQAPSVTSVAAAAAGTSGGGGSIGGARGAATATDSSSLLVSSAAVGTASTRTTNATNATTTTATPTTTPGSGASGAQVNSSSATMVVVSSAAWGSSSLAAGGGHSQPQQQLAVSAAVAGAAANSDRHGRGMDSRSALPQSMPTTEALQLAGGSNGSAAGCRGGGGGGGVIIGSAGSYTLMTTAELLGTGGGCSSLPASAYASGAAVAAAAGAGAWSSSLQASVSTGGGTTCSVGAGGGLSAVAPPLTMGGLQVAAVAAAQLGRPLQPPPPPPPPASAAASAASAAASTTAAAPAPQAAGVGSSLSYRRRRRRASSMLLPPELVAADDALSTSVWGMMRDDGSIGSIGSSRGFGGAGGGGAGGGAGSITLGSRAGLLESGAGFDGSGGGVSAPPPPHACDLLLLPTSPRACGDTSPLAAAAGSLLDTAASASAAPSGLSGLALPLSSPRGVPGSRQGGWVVMGPDTAASGAAACTGDAAGPTSSSSRSGLQAGNTAGSELGRAPGQCSSLRLAQQQESGAGAGASRLGGTNTGAAAVVSRAASSYNVPSGTSTPHPSGGLPAGLPVASQRSASALLLEISGGGGSPDGTGGGTAPGRRLLAHQQPPFGAVSRAEAGGGSPGSSPGGGSGGERGIRLPPSDEDDARAAPATTARRLQTFPSETNLTGEPAAAGGGDGSSIGASPTGGAGARAAGAGADAGVASTGGSVFRAVSGALTGPTAAVHSSTGDRPPLTVASRTHSQSALPRVVAFASSISIKRRPSTAMLLPHPQAHAIGSPGGAAGGAGAGGMWGSFSQLPPPGRFTRRASGSMTHPNHDGMLPSYAGGGTAGSIGSFSAPGSPSVDAAGTPPGSGGYGSGGIAPQLGSTGTAAGRTGMGTGTGAVGSATGTGAGHQRPGVGLVMMRGMWSNTDADASGSGVGAAGEAGAGVGSRAAALAAAIRAYRSSTSNSRRSLSPHDQQPAAATQSRPSLQLGQQLLGPQPGAPAGHQPQQQQQDGKAQTTGAVDAAAADHDNGHESEVSEEEDGEEEECWWHEVTATRVVDSASGASVLIVAQSDVTSRVRAERHIAMVSETEHRLLEQIFPRHVLAYITEEGGPWGHAASAAAAAADAQAEAADASGEDGDATDSRSDGGNGEDGKQAVSEVAAKAAGAGPDAEAEAEEEARAARRRKSLAVWRPMVHDINRLATSHHAVTLLFAVLEPRVVMAFLNDLFTRFDRRLDEFGVYKVETIGDCYFVAGGLVHQDEDGMVAVRRSSSAQQQGAAGEQQIEDDGGDHEEQSRRRRSRAGDSRLHAQRVFGFAKAMLEAARRVKLPTTGKPVRMRVGIHSGPVVSGVVGQRMPRFCLFGDTVNTASRMESSGVPGAIHVSEAAWRLLPHTEPWVPSGGIEVKGKGVMQTYLWAPRDVELPRK</sequence>
<evidence type="ECO:0000259" key="9">
    <source>
        <dbReference type="PROSITE" id="PS50125"/>
    </source>
</evidence>
<feature type="region of interest" description="Disordered" evidence="7">
    <location>
        <begin position="2008"/>
        <end position="2069"/>
    </location>
</feature>
<feature type="compositionally biased region" description="Low complexity" evidence="7">
    <location>
        <begin position="1877"/>
        <end position="1901"/>
    </location>
</feature>
<feature type="signal peptide" evidence="8">
    <location>
        <begin position="1"/>
        <end position="29"/>
    </location>
</feature>
<dbReference type="PROSITE" id="PS00452">
    <property type="entry name" value="GUANYLATE_CYCLASE_1"/>
    <property type="match status" value="1"/>
</dbReference>
<dbReference type="SMART" id="SM00044">
    <property type="entry name" value="CYCc"/>
    <property type="match status" value="1"/>
</dbReference>
<dbReference type="Proteomes" id="UP000650467">
    <property type="component" value="Unassembled WGS sequence"/>
</dbReference>
<evidence type="ECO:0000256" key="7">
    <source>
        <dbReference type="SAM" id="MobiDB-lite"/>
    </source>
</evidence>
<feature type="region of interest" description="Disordered" evidence="7">
    <location>
        <begin position="1485"/>
        <end position="1608"/>
    </location>
</feature>
<feature type="compositionally biased region" description="Low complexity" evidence="7">
    <location>
        <begin position="765"/>
        <end position="774"/>
    </location>
</feature>
<feature type="region of interest" description="Disordered" evidence="7">
    <location>
        <begin position="1170"/>
        <end position="1190"/>
    </location>
</feature>
<dbReference type="InterPro" id="IPR018297">
    <property type="entry name" value="A/G_cyclase_CS"/>
</dbReference>
<reference evidence="10" key="1">
    <citation type="journal article" date="2020" name="bioRxiv">
        <title>Comparative genomics of Chlamydomonas.</title>
        <authorList>
            <person name="Craig R.J."/>
            <person name="Hasan A.R."/>
            <person name="Ness R.W."/>
            <person name="Keightley P.D."/>
        </authorList>
    </citation>
    <scope>NUCLEOTIDE SEQUENCE</scope>
    <source>
        <strain evidence="10">SAG 7.73</strain>
    </source>
</reference>
<dbReference type="InterPro" id="IPR051458">
    <property type="entry name" value="Cyt/Met_Dipeptidase"/>
</dbReference>
<evidence type="ECO:0000256" key="5">
    <source>
        <dbReference type="ARBA" id="ARBA00023239"/>
    </source>
</evidence>
<dbReference type="PROSITE" id="PS51257">
    <property type="entry name" value="PROKAR_LIPOPROTEIN"/>
    <property type="match status" value="1"/>
</dbReference>
<dbReference type="Pfam" id="PF07687">
    <property type="entry name" value="M20_dimer"/>
    <property type="match status" value="1"/>
</dbReference>
<feature type="region of interest" description="Disordered" evidence="7">
    <location>
        <begin position="2159"/>
        <end position="2196"/>
    </location>
</feature>
<name>A0A835TAL1_CHLIN</name>
<feature type="chain" id="PRO_5032690792" description="Guanylate cyclase domain-containing protein" evidence="8">
    <location>
        <begin position="30"/>
        <end position="2316"/>
    </location>
</feature>
<evidence type="ECO:0000256" key="6">
    <source>
        <dbReference type="RuleBase" id="RU000405"/>
    </source>
</evidence>
<comment type="caution">
    <text evidence="10">The sequence shown here is derived from an EMBL/GenBank/DDBJ whole genome shotgun (WGS) entry which is preliminary data.</text>
</comment>
<feature type="compositionally biased region" description="Pro residues" evidence="7">
    <location>
        <begin position="1173"/>
        <end position="1183"/>
    </location>
</feature>
<feature type="compositionally biased region" description="Low complexity" evidence="7">
    <location>
        <begin position="1377"/>
        <end position="1389"/>
    </location>
</feature>
<feature type="compositionally biased region" description="Low complexity" evidence="7">
    <location>
        <begin position="1020"/>
        <end position="1030"/>
    </location>
</feature>
<feature type="region of interest" description="Disordered" evidence="7">
    <location>
        <begin position="1007"/>
        <end position="1049"/>
    </location>
</feature>
<dbReference type="PROSITE" id="PS50125">
    <property type="entry name" value="GUANYLATE_CYCLASE_2"/>
    <property type="match status" value="1"/>
</dbReference>
<feature type="compositionally biased region" description="Polar residues" evidence="7">
    <location>
        <begin position="1452"/>
        <end position="1462"/>
    </location>
</feature>
<feature type="compositionally biased region" description="Acidic residues" evidence="7">
    <location>
        <begin position="1926"/>
        <end position="1936"/>
    </location>
</feature>
<dbReference type="InterPro" id="IPR001054">
    <property type="entry name" value="A/G_cyclase"/>
</dbReference>
<feature type="compositionally biased region" description="Basic and acidic residues" evidence="7">
    <location>
        <begin position="2182"/>
        <end position="2196"/>
    </location>
</feature>
<feature type="compositionally biased region" description="Low complexity" evidence="7">
    <location>
        <begin position="2161"/>
        <end position="2173"/>
    </location>
</feature>
<feature type="compositionally biased region" description="Gly residues" evidence="7">
    <location>
        <begin position="1522"/>
        <end position="1538"/>
    </location>
</feature>
<dbReference type="Gene3D" id="3.40.630.10">
    <property type="entry name" value="Zn peptidases"/>
    <property type="match status" value="1"/>
</dbReference>
<feature type="compositionally biased region" description="Low complexity" evidence="7">
    <location>
        <begin position="2008"/>
        <end position="2024"/>
    </location>
</feature>
<feature type="region of interest" description="Disordered" evidence="7">
    <location>
        <begin position="1377"/>
        <end position="1436"/>
    </location>
</feature>
<evidence type="ECO:0000256" key="8">
    <source>
        <dbReference type="SAM" id="SignalP"/>
    </source>
</evidence>
<dbReference type="PANTHER" id="PTHR43270:SF12">
    <property type="entry name" value="SUCCINYL-DIAMINOPIMELATE DESUCCINYLASE"/>
    <property type="match status" value="1"/>
</dbReference>
<dbReference type="CDD" id="cd07302">
    <property type="entry name" value="CHD"/>
    <property type="match status" value="1"/>
</dbReference>
<accession>A0A835TAL1</accession>
<keyword evidence="5 6" id="KW-0456">Lyase</keyword>
<evidence type="ECO:0000256" key="4">
    <source>
        <dbReference type="ARBA" id="ARBA00022801"/>
    </source>
</evidence>
<feature type="compositionally biased region" description="Polar residues" evidence="7">
    <location>
        <begin position="1862"/>
        <end position="1876"/>
    </location>
</feature>
<keyword evidence="11" id="KW-1185">Reference proteome</keyword>
<dbReference type="InterPro" id="IPR011650">
    <property type="entry name" value="Peptidase_M20_dimer"/>
</dbReference>
<dbReference type="InterPro" id="IPR002933">
    <property type="entry name" value="Peptidase_M20"/>
</dbReference>
<feature type="compositionally biased region" description="Basic and acidic residues" evidence="7">
    <location>
        <begin position="1915"/>
        <end position="1925"/>
    </location>
</feature>
<evidence type="ECO:0000313" key="11">
    <source>
        <dbReference type="Proteomes" id="UP000650467"/>
    </source>
</evidence>
<protein>
    <recommendedName>
        <fullName evidence="9">Guanylate cyclase domain-containing protein</fullName>
    </recommendedName>
</protein>
<proteinExistence type="inferred from homology"/>
<keyword evidence="8" id="KW-0732">Signal</keyword>
<dbReference type="GO" id="GO:0008233">
    <property type="term" value="F:peptidase activity"/>
    <property type="evidence" value="ECO:0007669"/>
    <property type="project" value="UniProtKB-KW"/>
</dbReference>
<feature type="region of interest" description="Disordered" evidence="7">
    <location>
        <begin position="1737"/>
        <end position="1803"/>
    </location>
</feature>
<comment type="similarity">
    <text evidence="6">Belongs to the adenylyl cyclase class-4/guanylyl cyclase family.</text>
</comment>
<evidence type="ECO:0000313" key="10">
    <source>
        <dbReference type="EMBL" id="KAG2435390.1"/>
    </source>
</evidence>
<dbReference type="GO" id="GO:0006508">
    <property type="term" value="P:proteolysis"/>
    <property type="evidence" value="ECO:0007669"/>
    <property type="project" value="UniProtKB-KW"/>
</dbReference>
<feature type="region of interest" description="Disordered" evidence="7">
    <location>
        <begin position="1852"/>
        <end position="1937"/>
    </location>
</feature>
<dbReference type="Gene3D" id="3.30.70.1230">
    <property type="entry name" value="Nucleotide cyclase"/>
    <property type="match status" value="1"/>
</dbReference>
<feature type="compositionally biased region" description="Gly residues" evidence="7">
    <location>
        <begin position="1756"/>
        <end position="1765"/>
    </location>
</feature>
<keyword evidence="2" id="KW-0479">Metal-binding</keyword>
<feature type="region of interest" description="Disordered" evidence="7">
    <location>
        <begin position="824"/>
        <end position="850"/>
    </location>
</feature>
<dbReference type="Pfam" id="PF01546">
    <property type="entry name" value="Peptidase_M20"/>
    <property type="match status" value="1"/>
</dbReference>
<dbReference type="EMBL" id="JAEHOC010000015">
    <property type="protein sequence ID" value="KAG2435390.1"/>
    <property type="molecule type" value="Genomic_DNA"/>
</dbReference>
<dbReference type="Gene3D" id="3.30.70.360">
    <property type="match status" value="1"/>
</dbReference>
<feature type="compositionally biased region" description="Gly residues" evidence="7">
    <location>
        <begin position="1578"/>
        <end position="1595"/>
    </location>
</feature>
<keyword evidence="3" id="KW-0547">Nucleotide-binding</keyword>
<feature type="region of interest" description="Disordered" evidence="7">
    <location>
        <begin position="1625"/>
        <end position="1645"/>
    </location>
</feature>
<feature type="compositionally biased region" description="Low complexity" evidence="7">
    <location>
        <begin position="1596"/>
        <end position="1608"/>
    </location>
</feature>
<feature type="region of interest" description="Disordered" evidence="7">
    <location>
        <begin position="953"/>
        <end position="986"/>
    </location>
</feature>
<feature type="domain" description="Guanylate cyclase" evidence="9">
    <location>
        <begin position="2083"/>
        <end position="2263"/>
    </location>
</feature>
<gene>
    <name evidence="10" type="ORF">HXX76_007462</name>
</gene>
<dbReference type="InterPro" id="IPR029787">
    <property type="entry name" value="Nucleotide_cyclase"/>
</dbReference>
<dbReference type="GO" id="GO:0035556">
    <property type="term" value="P:intracellular signal transduction"/>
    <property type="evidence" value="ECO:0007669"/>
    <property type="project" value="InterPro"/>
</dbReference>
<dbReference type="NCBIfam" id="NF006053">
    <property type="entry name" value="PRK08201.1"/>
    <property type="match status" value="1"/>
</dbReference>
<organism evidence="10 11">
    <name type="scientific">Chlamydomonas incerta</name>
    <dbReference type="NCBI Taxonomy" id="51695"/>
    <lineage>
        <taxon>Eukaryota</taxon>
        <taxon>Viridiplantae</taxon>
        <taxon>Chlorophyta</taxon>
        <taxon>core chlorophytes</taxon>
        <taxon>Chlorophyceae</taxon>
        <taxon>CS clade</taxon>
        <taxon>Chlamydomonadales</taxon>
        <taxon>Chlamydomonadaceae</taxon>
        <taxon>Chlamydomonas</taxon>
    </lineage>
</organism>
<keyword evidence="1" id="KW-0645">Protease</keyword>
<dbReference type="GO" id="GO:0009190">
    <property type="term" value="P:cyclic nucleotide biosynthetic process"/>
    <property type="evidence" value="ECO:0007669"/>
    <property type="project" value="InterPro"/>
</dbReference>
<feature type="compositionally biased region" description="Low complexity" evidence="7">
    <location>
        <begin position="2047"/>
        <end position="2061"/>
    </location>
</feature>
<feature type="compositionally biased region" description="Polar residues" evidence="7">
    <location>
        <begin position="1390"/>
        <end position="1404"/>
    </location>
</feature>
<dbReference type="GO" id="GO:0000166">
    <property type="term" value="F:nucleotide binding"/>
    <property type="evidence" value="ECO:0007669"/>
    <property type="project" value="UniProtKB-KW"/>
</dbReference>
<dbReference type="NCBIfam" id="NF006579">
    <property type="entry name" value="PRK09104.1"/>
    <property type="match status" value="1"/>
</dbReference>